<comment type="caution">
    <text evidence="1">The sequence shown here is derived from an EMBL/GenBank/DDBJ whole genome shotgun (WGS) entry which is preliminary data.</text>
</comment>
<dbReference type="Proteomes" id="UP000247594">
    <property type="component" value="Unassembled WGS sequence"/>
</dbReference>
<proteinExistence type="predicted"/>
<dbReference type="RefSeq" id="WP_110478745.1">
    <property type="nucleotide sequence ID" value="NZ_JAZDVC010000001.1"/>
</dbReference>
<gene>
    <name evidence="1" type="ORF">DM482_04195</name>
</gene>
<sequence length="146" mass="16534">MPNWCVGDLKIRGEVENLTQFLTECIDDCTVQVNGCGDLEIENIGGQLIKNIGRVYCDNGRNETIEGYGSAECLVVIIPIMAAWCLDPSDIAEVSKRFNVDFRFYGFERGMEFNQVLEVIKGKITLNKYIEFFDYVWECPLPMLGG</sequence>
<dbReference type="AlphaFoldDB" id="A0AAE5TJD3"/>
<evidence type="ECO:0000313" key="1">
    <source>
        <dbReference type="EMBL" id="PXZ39521.1"/>
    </source>
</evidence>
<name>A0AAE5TJD3_AVIPA</name>
<reference evidence="1 2" key="1">
    <citation type="submission" date="2018-06" db="EMBL/GenBank/DDBJ databases">
        <authorList>
            <person name="Teymurazov M."/>
            <person name="Kislichkina A."/>
            <person name="Abaymova A."/>
            <person name="Mukhina T."/>
            <person name="Mayskaya N."/>
            <person name="Svetoch E."/>
            <person name="Bogun A."/>
        </authorList>
    </citation>
    <scope>NUCLEOTIDE SEQUENCE [LARGE SCALE GENOMIC DNA]</scope>
    <source>
        <strain evidence="1 2">SCPM-O-B-8406</strain>
    </source>
</reference>
<dbReference type="EMBL" id="QJPJ01000005">
    <property type="protein sequence ID" value="PXZ39521.1"/>
    <property type="molecule type" value="Genomic_DNA"/>
</dbReference>
<accession>A0AAE5TJD3</accession>
<evidence type="ECO:0000313" key="2">
    <source>
        <dbReference type="Proteomes" id="UP000247594"/>
    </source>
</evidence>
<protein>
    <submittedName>
        <fullName evidence="1">Uncharacterized protein</fullName>
    </submittedName>
</protein>
<organism evidence="1 2">
    <name type="scientific">Avibacterium paragallinarum</name>
    <name type="common">Haemophilus gallinarum</name>
    <dbReference type="NCBI Taxonomy" id="728"/>
    <lineage>
        <taxon>Bacteria</taxon>
        <taxon>Pseudomonadati</taxon>
        <taxon>Pseudomonadota</taxon>
        <taxon>Gammaproteobacteria</taxon>
        <taxon>Pasteurellales</taxon>
        <taxon>Pasteurellaceae</taxon>
        <taxon>Avibacterium</taxon>
    </lineage>
</organism>